<keyword evidence="1" id="KW-0732">Signal</keyword>
<dbReference type="EMBL" id="JAGWCR010000012">
    <property type="protein sequence ID" value="MBS3651092.1"/>
    <property type="molecule type" value="Genomic_DNA"/>
</dbReference>
<feature type="chain" id="PRO_5037772924" evidence="1">
    <location>
        <begin position="24"/>
        <end position="101"/>
    </location>
</feature>
<comment type="caution">
    <text evidence="2">The sequence shown here is derived from an EMBL/GenBank/DDBJ whole genome shotgun (WGS) entry which is preliminary data.</text>
</comment>
<dbReference type="AlphaFoldDB" id="A0A942I3C9"/>
<sequence length="101" mass="10815">MKHYIAGAIAGLFLTATAGVALAQTVTIAPEQETVIKEYVHKQPAASINLPGVELNIGATVPDTVELHTVDVPDVKYKYVVVDNRTVLVDPGTRKVVHVIN</sequence>
<evidence type="ECO:0000313" key="3">
    <source>
        <dbReference type="Proteomes" id="UP000680348"/>
    </source>
</evidence>
<name>A0A942I3C9_9HYPH</name>
<organism evidence="2 3">
    <name type="scientific">Pseudaminobacter soli</name>
    <name type="common">ex Zhang et al. 2022</name>
    <dbReference type="NCBI Taxonomy" id="2831468"/>
    <lineage>
        <taxon>Bacteria</taxon>
        <taxon>Pseudomonadati</taxon>
        <taxon>Pseudomonadota</taxon>
        <taxon>Alphaproteobacteria</taxon>
        <taxon>Hyphomicrobiales</taxon>
        <taxon>Phyllobacteriaceae</taxon>
        <taxon>Pseudaminobacter</taxon>
    </lineage>
</organism>
<keyword evidence="3" id="KW-1185">Reference proteome</keyword>
<gene>
    <name evidence="2" type="ORF">KEU06_20990</name>
</gene>
<evidence type="ECO:0000313" key="2">
    <source>
        <dbReference type="EMBL" id="MBS3651092.1"/>
    </source>
</evidence>
<feature type="signal peptide" evidence="1">
    <location>
        <begin position="1"/>
        <end position="23"/>
    </location>
</feature>
<accession>A0A942I3C9</accession>
<dbReference type="Proteomes" id="UP000680348">
    <property type="component" value="Unassembled WGS sequence"/>
</dbReference>
<dbReference type="RefSeq" id="WP_188256650.1">
    <property type="nucleotide sequence ID" value="NZ_JABVCF010000012.1"/>
</dbReference>
<evidence type="ECO:0000256" key="1">
    <source>
        <dbReference type="SAM" id="SignalP"/>
    </source>
</evidence>
<proteinExistence type="predicted"/>
<reference evidence="2" key="1">
    <citation type="submission" date="2021-04" db="EMBL/GenBank/DDBJ databases">
        <title>Pseudaminobacter soli sp. nov., isolated from paddy soil contaminated by heavy metals.</title>
        <authorList>
            <person name="Zhang K."/>
        </authorList>
    </citation>
    <scope>NUCLEOTIDE SEQUENCE</scope>
    <source>
        <strain evidence="2">19-2017</strain>
    </source>
</reference>
<dbReference type="InterPro" id="IPR009642">
    <property type="entry name" value="DUF1236"/>
</dbReference>
<dbReference type="Pfam" id="PF06823">
    <property type="entry name" value="DUF1236"/>
    <property type="match status" value="1"/>
</dbReference>
<protein>
    <submittedName>
        <fullName evidence="2">DUF1236 domain-containing protein</fullName>
    </submittedName>
</protein>